<keyword evidence="4" id="KW-1185">Reference proteome</keyword>
<dbReference type="KEGG" id="kvr:CIB50_0001333"/>
<dbReference type="RefSeq" id="WP_094393569.1">
    <property type="nucleotide sequence ID" value="NZ_CP059343.1"/>
</dbReference>
<dbReference type="SUPFAM" id="SSF52833">
    <property type="entry name" value="Thioredoxin-like"/>
    <property type="match status" value="1"/>
</dbReference>
<evidence type="ECO:0000313" key="4">
    <source>
        <dbReference type="Proteomes" id="UP000216825"/>
    </source>
</evidence>
<dbReference type="Pfam" id="PF03190">
    <property type="entry name" value="Thioredox_DsbH"/>
    <property type="match status" value="1"/>
</dbReference>
<proteinExistence type="predicted"/>
<feature type="compositionally biased region" description="Low complexity" evidence="1">
    <location>
        <begin position="673"/>
        <end position="687"/>
    </location>
</feature>
<dbReference type="Proteomes" id="UP000216825">
    <property type="component" value="Chromosome"/>
</dbReference>
<name>A0A7D7Q568_KOCVA</name>
<dbReference type="EMBL" id="CP059343">
    <property type="protein sequence ID" value="QMS56620.1"/>
    <property type="molecule type" value="Genomic_DNA"/>
</dbReference>
<feature type="domain" description="Spermatogenesis-associated protein 20-like TRX" evidence="2">
    <location>
        <begin position="3"/>
        <end position="163"/>
    </location>
</feature>
<dbReference type="AlphaFoldDB" id="A0A7D7Q568"/>
<dbReference type="InterPro" id="IPR004879">
    <property type="entry name" value="Ssp411-like_TRX"/>
</dbReference>
<evidence type="ECO:0000256" key="1">
    <source>
        <dbReference type="SAM" id="MobiDB-lite"/>
    </source>
</evidence>
<evidence type="ECO:0000313" key="3">
    <source>
        <dbReference type="EMBL" id="QMS56620.1"/>
    </source>
</evidence>
<dbReference type="Gene3D" id="3.40.30.10">
    <property type="entry name" value="Glutaredoxin"/>
    <property type="match status" value="1"/>
</dbReference>
<gene>
    <name evidence="3" type="ORF">CIB50_0001333</name>
</gene>
<dbReference type="CDD" id="cd02955">
    <property type="entry name" value="SSP411"/>
    <property type="match status" value="1"/>
</dbReference>
<dbReference type="InterPro" id="IPR036249">
    <property type="entry name" value="Thioredoxin-like_sf"/>
</dbReference>
<dbReference type="InterPro" id="IPR008928">
    <property type="entry name" value="6-hairpin_glycosidase_sf"/>
</dbReference>
<accession>A0A7D7Q568</accession>
<dbReference type="PANTHER" id="PTHR42899:SF1">
    <property type="entry name" value="SPERMATOGENESIS-ASSOCIATED PROTEIN 20"/>
    <property type="match status" value="1"/>
</dbReference>
<evidence type="ECO:0000259" key="2">
    <source>
        <dbReference type="Pfam" id="PF03190"/>
    </source>
</evidence>
<dbReference type="Gene3D" id="1.50.10.10">
    <property type="match status" value="1"/>
</dbReference>
<dbReference type="PIRSF" id="PIRSF006402">
    <property type="entry name" value="UCP006402_thioredoxin"/>
    <property type="match status" value="1"/>
</dbReference>
<dbReference type="SUPFAM" id="SSF48208">
    <property type="entry name" value="Six-hairpin glycosidases"/>
    <property type="match status" value="1"/>
</dbReference>
<reference evidence="4" key="1">
    <citation type="submission" date="2017-08" db="EMBL/GenBank/DDBJ databases">
        <title>Draft Genome Sequence of Kocuria varians 80.</title>
        <authorList>
            <person name="Minaev M."/>
            <person name="Kurbakov K.A."/>
            <person name="Solodovnikova G.I."/>
            <person name="Kuznetsova O.A."/>
            <person name="Lisitsyn A.B."/>
        </authorList>
    </citation>
    <scope>NUCLEOTIDE SEQUENCE [LARGE SCALE GENOMIC DNA]</scope>
    <source>
        <strain evidence="4">80</strain>
    </source>
</reference>
<organism evidence="3 4">
    <name type="scientific">Kocuria varians</name>
    <name type="common">Micrococcus varians</name>
    <dbReference type="NCBI Taxonomy" id="1272"/>
    <lineage>
        <taxon>Bacteria</taxon>
        <taxon>Bacillati</taxon>
        <taxon>Actinomycetota</taxon>
        <taxon>Actinomycetes</taxon>
        <taxon>Micrococcales</taxon>
        <taxon>Micrococcaceae</taxon>
        <taxon>Kocuria</taxon>
    </lineage>
</organism>
<feature type="region of interest" description="Disordered" evidence="1">
    <location>
        <begin position="665"/>
        <end position="692"/>
    </location>
</feature>
<dbReference type="InterPro" id="IPR012341">
    <property type="entry name" value="6hp_glycosidase-like_sf"/>
</dbReference>
<dbReference type="PANTHER" id="PTHR42899">
    <property type="entry name" value="SPERMATOGENESIS-ASSOCIATED PROTEIN 20"/>
    <property type="match status" value="1"/>
</dbReference>
<sequence length="720" mass="78041">MPNRLAGATSPYLLQHAENPVDWWQFSPEAFAEAQTRDVPVLLSVGYAACHWCHVMAHESFEDPETGDYVNAHFVPVKVDREQRPDVDSVYMAATQLLTGQGGWPMTVFLTPEGRAFHAGTYYPPRPAHGRPSFMQVMVAVTEAWTVRRDEVERSAEQLTEALERHPELVDRMLADAGPSAVAEPAGDGAREPSGELAGEWLNGLELARDAAHEGFGGGAKFPPSPVLEALTTIARSPFQAHEGTASSWLIPEQRRAARELLSRTLDAIVLGALQDHVGGGFFRYSVTPDWSLPHYEKMLYDNAQLLRVLARTVVILEREGTDPNRAARYRHAATALVHWLHREMVTPQGAFAASLDADSDPSPDEPHAEREGAYYTFSRVDEGLSSSGGVRPEPVTAAWGEGGRVTGILDESLRAALWQRRLERTAPHRDDKVVTAWNGMMIAGLADAAVLLDAPEWLDLAGAAAEFLWEHHRDAATGRLARTSRGDAVDPHEGQLEDYAWLGAGQLALYRATGDGVWYERSRALAEVTVERFVRDDAVLESARLDPTLVTAGATGRAEPFDDVAPSTPAVLARWLTDLSRPRTAGRETSELVGRLTAQATGVVLKAPTAAGGMVSAVLGREDPPALLVASTSDPAQFRALLDTVGDRRVLDVLVLDAAVAPYGVPETPEKSGSAATTQTSETSQTPQHPGAGFTVWLCRDGRCELPVHGPQEVARLLG</sequence>
<reference evidence="3 4" key="2">
    <citation type="submission" date="2020-07" db="EMBL/GenBank/DDBJ databases">
        <title>Genome of starter culture bacteria Kocuria salsicia reveals its technological properties and safety for usage in meat industry.</title>
        <authorList>
            <person name="Michael M."/>
            <person name="Konstantin K."/>
            <person name="Evgenii K."/>
            <person name="Galina S."/>
            <person name="Oksana K."/>
            <person name="Andrei L."/>
        </authorList>
    </citation>
    <scope>NUCLEOTIDE SEQUENCE [LARGE SCALE GENOMIC DNA]</scope>
    <source>
        <strain evidence="3 4">80</strain>
    </source>
</reference>
<dbReference type="InterPro" id="IPR024705">
    <property type="entry name" value="Ssp411"/>
</dbReference>
<dbReference type="GO" id="GO:0005975">
    <property type="term" value="P:carbohydrate metabolic process"/>
    <property type="evidence" value="ECO:0007669"/>
    <property type="project" value="InterPro"/>
</dbReference>
<protein>
    <recommendedName>
        <fullName evidence="2">Spermatogenesis-associated protein 20-like TRX domain-containing protein</fullName>
    </recommendedName>
</protein>